<name>A0ABP9PER1_9PSEU</name>
<feature type="compositionally biased region" description="Low complexity" evidence="1">
    <location>
        <begin position="108"/>
        <end position="125"/>
    </location>
</feature>
<feature type="compositionally biased region" description="Pro residues" evidence="1">
    <location>
        <begin position="126"/>
        <end position="166"/>
    </location>
</feature>
<feature type="compositionally biased region" description="Pro residues" evidence="1">
    <location>
        <begin position="96"/>
        <end position="107"/>
    </location>
</feature>
<evidence type="ECO:0000259" key="3">
    <source>
        <dbReference type="Pfam" id="PF13399"/>
    </source>
</evidence>
<evidence type="ECO:0000313" key="5">
    <source>
        <dbReference type="Proteomes" id="UP001428817"/>
    </source>
</evidence>
<keyword evidence="2" id="KW-1133">Transmembrane helix</keyword>
<feature type="compositionally biased region" description="Low complexity" evidence="1">
    <location>
        <begin position="167"/>
        <end position="186"/>
    </location>
</feature>
<keyword evidence="5" id="KW-1185">Reference proteome</keyword>
<dbReference type="Pfam" id="PF13399">
    <property type="entry name" value="LytR_C"/>
    <property type="match status" value="1"/>
</dbReference>
<evidence type="ECO:0000313" key="4">
    <source>
        <dbReference type="EMBL" id="GAA5145382.1"/>
    </source>
</evidence>
<feature type="domain" description="LytR/CpsA/Psr regulator C-terminal" evidence="3">
    <location>
        <begin position="228"/>
        <end position="316"/>
    </location>
</feature>
<feature type="region of interest" description="Disordered" evidence="1">
    <location>
        <begin position="61"/>
        <end position="220"/>
    </location>
</feature>
<dbReference type="Gene3D" id="3.30.70.2390">
    <property type="match status" value="1"/>
</dbReference>
<feature type="compositionally biased region" description="Low complexity" evidence="1">
    <location>
        <begin position="61"/>
        <end position="75"/>
    </location>
</feature>
<feature type="region of interest" description="Disordered" evidence="1">
    <location>
        <begin position="1"/>
        <end position="29"/>
    </location>
</feature>
<organism evidence="4 5">
    <name type="scientific">Pseudonocardia eucalypti</name>
    <dbReference type="NCBI Taxonomy" id="648755"/>
    <lineage>
        <taxon>Bacteria</taxon>
        <taxon>Bacillati</taxon>
        <taxon>Actinomycetota</taxon>
        <taxon>Actinomycetes</taxon>
        <taxon>Pseudonocardiales</taxon>
        <taxon>Pseudonocardiaceae</taxon>
        <taxon>Pseudonocardia</taxon>
    </lineage>
</organism>
<reference evidence="5" key="1">
    <citation type="journal article" date="2019" name="Int. J. Syst. Evol. Microbiol.">
        <title>The Global Catalogue of Microorganisms (GCM) 10K type strain sequencing project: providing services to taxonomists for standard genome sequencing and annotation.</title>
        <authorList>
            <consortium name="The Broad Institute Genomics Platform"/>
            <consortium name="The Broad Institute Genome Sequencing Center for Infectious Disease"/>
            <person name="Wu L."/>
            <person name="Ma J."/>
        </authorList>
    </citation>
    <scope>NUCLEOTIDE SEQUENCE [LARGE SCALE GENOMIC DNA]</scope>
    <source>
        <strain evidence="5">JCM 18303</strain>
    </source>
</reference>
<comment type="caution">
    <text evidence="4">The sequence shown here is derived from an EMBL/GenBank/DDBJ whole genome shotgun (WGS) entry which is preliminary data.</text>
</comment>
<feature type="transmembrane region" description="Helical" evidence="2">
    <location>
        <begin position="34"/>
        <end position="55"/>
    </location>
</feature>
<feature type="compositionally biased region" description="Pro residues" evidence="1">
    <location>
        <begin position="76"/>
        <end position="87"/>
    </location>
</feature>
<sequence length="319" mass="30254">MTQTPMNQDYSDEDLAEPDEHAGYGGGGASPLRLAGYALLGVAAVAAVVGLVSLAGGGDAPTPNAAPAPSQAAPAPEAPAPGAPAPGAPAGAAPGAPVPGAPAPGAPVPGAQVPGAPDPGAQVPGAPAPVPGAPAPAPGAPAPGAPAPGAPAPGVPAPGPQAPAAPPGAQAVPAPGAPAPGVTAPGAPAPGAPATATPPAAAPQPQKPLPGAGLPPENEAPTELVKAPIRVYNNSLIKNLAERAAGEFRDSGWTVTEVGNYAQGNIATSTVYYRAGTSEQAAARSLASSFGMRAEPRFAGIADASPGLIVILTKDFQRR</sequence>
<keyword evidence="2" id="KW-0472">Membrane</keyword>
<dbReference type="InterPro" id="IPR027381">
    <property type="entry name" value="LytR/CpsA/Psr_C"/>
</dbReference>
<dbReference type="RefSeq" id="WP_345702473.1">
    <property type="nucleotide sequence ID" value="NZ_BAABJP010000001.1"/>
</dbReference>
<accession>A0ABP9PER1</accession>
<dbReference type="EMBL" id="BAABJP010000001">
    <property type="protein sequence ID" value="GAA5145382.1"/>
    <property type="molecule type" value="Genomic_DNA"/>
</dbReference>
<proteinExistence type="predicted"/>
<keyword evidence="2" id="KW-0812">Transmembrane</keyword>
<dbReference type="Proteomes" id="UP001428817">
    <property type="component" value="Unassembled WGS sequence"/>
</dbReference>
<protein>
    <recommendedName>
        <fullName evidence="3">LytR/CpsA/Psr regulator C-terminal domain-containing protein</fullName>
    </recommendedName>
</protein>
<evidence type="ECO:0000256" key="2">
    <source>
        <dbReference type="SAM" id="Phobius"/>
    </source>
</evidence>
<evidence type="ECO:0000256" key="1">
    <source>
        <dbReference type="SAM" id="MobiDB-lite"/>
    </source>
</evidence>
<gene>
    <name evidence="4" type="ORF">GCM10023321_03160</name>
</gene>